<accession>A0ABW5VB60</accession>
<gene>
    <name evidence="1" type="ORF">ACFS1K_00695</name>
</gene>
<dbReference type="Proteomes" id="UP001597532">
    <property type="component" value="Unassembled WGS sequence"/>
</dbReference>
<dbReference type="Pfam" id="PF10652">
    <property type="entry name" value="DUF2480"/>
    <property type="match status" value="1"/>
</dbReference>
<dbReference type="InterPro" id="IPR018914">
    <property type="entry name" value="DUF2480"/>
</dbReference>
<name>A0ABW5VB60_9FLAO</name>
<sequence length="168" mass="19222">MMTEIINRVSQSKLITFNLEDHYPKGQRVILDIKEWLYEGLILREKEFRVQIENHDWSQYSDCYVALTCSTDAIIPGWAYMLIGTKLQPFCKKMLIGDLEMLESSLYQDILENLDVSEFKGKPVIVKGCSNKPVPSNAYLWVTAKLQTVAKSVMYGEACSSVPLFKAK</sequence>
<proteinExistence type="predicted"/>
<organism evidence="1 2">
    <name type="scientific">Arenibacter antarcticus</name>
    <dbReference type="NCBI Taxonomy" id="2040469"/>
    <lineage>
        <taxon>Bacteria</taxon>
        <taxon>Pseudomonadati</taxon>
        <taxon>Bacteroidota</taxon>
        <taxon>Flavobacteriia</taxon>
        <taxon>Flavobacteriales</taxon>
        <taxon>Flavobacteriaceae</taxon>
        <taxon>Arenibacter</taxon>
    </lineage>
</organism>
<reference evidence="2" key="1">
    <citation type="journal article" date="2019" name="Int. J. Syst. Evol. Microbiol.">
        <title>The Global Catalogue of Microorganisms (GCM) 10K type strain sequencing project: providing services to taxonomists for standard genome sequencing and annotation.</title>
        <authorList>
            <consortium name="The Broad Institute Genomics Platform"/>
            <consortium name="The Broad Institute Genome Sequencing Center for Infectious Disease"/>
            <person name="Wu L."/>
            <person name="Ma J."/>
        </authorList>
    </citation>
    <scope>NUCLEOTIDE SEQUENCE [LARGE SCALE GENOMIC DNA]</scope>
    <source>
        <strain evidence="2">KCTC 52924</strain>
    </source>
</reference>
<protein>
    <submittedName>
        <fullName evidence="1">DUF2480 family protein</fullName>
    </submittedName>
</protein>
<evidence type="ECO:0000313" key="2">
    <source>
        <dbReference type="Proteomes" id="UP001597532"/>
    </source>
</evidence>
<dbReference type="RefSeq" id="WP_251807662.1">
    <property type="nucleotide sequence ID" value="NZ_CP166679.1"/>
</dbReference>
<comment type="caution">
    <text evidence="1">The sequence shown here is derived from an EMBL/GenBank/DDBJ whole genome shotgun (WGS) entry which is preliminary data.</text>
</comment>
<dbReference type="EMBL" id="JBHUOK010000002">
    <property type="protein sequence ID" value="MFD2788271.1"/>
    <property type="molecule type" value="Genomic_DNA"/>
</dbReference>
<evidence type="ECO:0000313" key="1">
    <source>
        <dbReference type="EMBL" id="MFD2788271.1"/>
    </source>
</evidence>
<keyword evidence="2" id="KW-1185">Reference proteome</keyword>